<dbReference type="GeneID" id="72396110"/>
<proteinExistence type="predicted"/>
<evidence type="ECO:0000313" key="2">
    <source>
        <dbReference type="Proteomes" id="UP001177935"/>
    </source>
</evidence>
<sequence>MDQYEEKALKDIEQCGCHILHIMEEDEYPGFSYSIGIEKTSSQPEIIITGLNQEVAHWIANEYNNRVKAGEIFKPDEYYSDFLEGFDITFKEVSPEYYAEYFGWANWLYKGNNFKVLQFIYPDTSGVWPWDSEASANFKWFLPKLYAN</sequence>
<name>A0AB35MXQ3_VIBSP</name>
<dbReference type="EMBL" id="JAUYVL010000004">
    <property type="protein sequence ID" value="MDP2500922.1"/>
    <property type="molecule type" value="Genomic_DNA"/>
</dbReference>
<dbReference type="AlphaFoldDB" id="A0AB35MXQ3"/>
<protein>
    <submittedName>
        <fullName evidence="1">DUF4262 domain-containing protein</fullName>
    </submittedName>
</protein>
<dbReference type="InterPro" id="IPR025358">
    <property type="entry name" value="DUF4262"/>
</dbReference>
<accession>A0AB35MXQ3</accession>
<dbReference type="Proteomes" id="UP001177935">
    <property type="component" value="Unassembled WGS sequence"/>
</dbReference>
<evidence type="ECO:0000313" key="1">
    <source>
        <dbReference type="EMBL" id="MDP2500922.1"/>
    </source>
</evidence>
<gene>
    <name evidence="1" type="ORF">Q8W42_09405</name>
</gene>
<dbReference type="Pfam" id="PF14081">
    <property type="entry name" value="DUF4262"/>
    <property type="match status" value="1"/>
</dbReference>
<dbReference type="RefSeq" id="WP_016788902.1">
    <property type="nucleotide sequence ID" value="NZ_CAWNUI010000092.1"/>
</dbReference>
<organism evidence="1 2">
    <name type="scientific">Vibrio splendidus</name>
    <dbReference type="NCBI Taxonomy" id="29497"/>
    <lineage>
        <taxon>Bacteria</taxon>
        <taxon>Pseudomonadati</taxon>
        <taxon>Pseudomonadota</taxon>
        <taxon>Gammaproteobacteria</taxon>
        <taxon>Vibrionales</taxon>
        <taxon>Vibrionaceae</taxon>
        <taxon>Vibrio</taxon>
    </lineage>
</organism>
<reference evidence="1" key="1">
    <citation type="submission" date="2023-07" db="EMBL/GenBank/DDBJ databases">
        <title>Genome content predicts the carbon catabolic preferences of heterotrophic bacteria.</title>
        <authorList>
            <person name="Gralka M."/>
        </authorList>
    </citation>
    <scope>NUCLEOTIDE SEQUENCE</scope>
    <source>
        <strain evidence="1">6E02</strain>
    </source>
</reference>
<comment type="caution">
    <text evidence="1">The sequence shown here is derived from an EMBL/GenBank/DDBJ whole genome shotgun (WGS) entry which is preliminary data.</text>
</comment>